<evidence type="ECO:0000313" key="2">
    <source>
        <dbReference type="EMBL" id="MFD2935605.1"/>
    </source>
</evidence>
<dbReference type="Pfam" id="PF01909">
    <property type="entry name" value="NTP_transf_2"/>
    <property type="match status" value="1"/>
</dbReference>
<dbReference type="CDD" id="cd05403">
    <property type="entry name" value="NT_KNTase_like"/>
    <property type="match status" value="1"/>
</dbReference>
<protein>
    <submittedName>
        <fullName evidence="2">Nucleotidyltransferase family protein</fullName>
    </submittedName>
</protein>
<dbReference type="PANTHER" id="PTHR33933">
    <property type="entry name" value="NUCLEOTIDYLTRANSFERASE"/>
    <property type="match status" value="1"/>
</dbReference>
<gene>
    <name evidence="2" type="ORF">ACFS25_17615</name>
</gene>
<dbReference type="InterPro" id="IPR052548">
    <property type="entry name" value="Type_VII_TA_antitoxin"/>
</dbReference>
<accession>A0ABW6AP52</accession>
<dbReference type="PANTHER" id="PTHR33933:SF1">
    <property type="entry name" value="PROTEIN ADENYLYLTRANSFERASE MNTA-RELATED"/>
    <property type="match status" value="1"/>
</dbReference>
<dbReference type="InterPro" id="IPR043519">
    <property type="entry name" value="NT_sf"/>
</dbReference>
<evidence type="ECO:0000259" key="1">
    <source>
        <dbReference type="Pfam" id="PF01909"/>
    </source>
</evidence>
<sequence>METTYQPKALTPDKLQNLSQEVKQALTELYGARLDRVILFGLYARGDFHAESDVDYMVILRDDDIKSGKEVRLMAPIVSFLSLKYDVEVSVFPTDRAKYTAGYTHFYKAVQQDGIYT</sequence>
<dbReference type="RefSeq" id="WP_381503679.1">
    <property type="nucleotide sequence ID" value="NZ_JBHUOM010000019.1"/>
</dbReference>
<evidence type="ECO:0000313" key="3">
    <source>
        <dbReference type="Proteomes" id="UP001597512"/>
    </source>
</evidence>
<feature type="domain" description="Polymerase nucleotidyl transferase" evidence="1">
    <location>
        <begin position="21"/>
        <end position="89"/>
    </location>
</feature>
<dbReference type="InterPro" id="IPR002934">
    <property type="entry name" value="Polymerase_NTP_transf_dom"/>
</dbReference>
<comment type="caution">
    <text evidence="2">The sequence shown here is derived from an EMBL/GenBank/DDBJ whole genome shotgun (WGS) entry which is preliminary data.</text>
</comment>
<dbReference type="EMBL" id="JBHUOM010000019">
    <property type="protein sequence ID" value="MFD2935605.1"/>
    <property type="molecule type" value="Genomic_DNA"/>
</dbReference>
<name>A0ABW6AP52_9BACT</name>
<organism evidence="2 3">
    <name type="scientific">Spirosoma flavum</name>
    <dbReference type="NCBI Taxonomy" id="2048557"/>
    <lineage>
        <taxon>Bacteria</taxon>
        <taxon>Pseudomonadati</taxon>
        <taxon>Bacteroidota</taxon>
        <taxon>Cytophagia</taxon>
        <taxon>Cytophagales</taxon>
        <taxon>Cytophagaceae</taxon>
        <taxon>Spirosoma</taxon>
    </lineage>
</organism>
<keyword evidence="3" id="KW-1185">Reference proteome</keyword>
<proteinExistence type="predicted"/>
<dbReference type="Gene3D" id="3.30.460.10">
    <property type="entry name" value="Beta Polymerase, domain 2"/>
    <property type="match status" value="1"/>
</dbReference>
<dbReference type="SUPFAM" id="SSF81301">
    <property type="entry name" value="Nucleotidyltransferase"/>
    <property type="match status" value="1"/>
</dbReference>
<reference evidence="3" key="1">
    <citation type="journal article" date="2019" name="Int. J. Syst. Evol. Microbiol.">
        <title>The Global Catalogue of Microorganisms (GCM) 10K type strain sequencing project: providing services to taxonomists for standard genome sequencing and annotation.</title>
        <authorList>
            <consortium name="The Broad Institute Genomics Platform"/>
            <consortium name="The Broad Institute Genome Sequencing Center for Infectious Disease"/>
            <person name="Wu L."/>
            <person name="Ma J."/>
        </authorList>
    </citation>
    <scope>NUCLEOTIDE SEQUENCE [LARGE SCALE GENOMIC DNA]</scope>
    <source>
        <strain evidence="3">KCTC 52490</strain>
    </source>
</reference>
<dbReference type="Proteomes" id="UP001597512">
    <property type="component" value="Unassembled WGS sequence"/>
</dbReference>